<dbReference type="EMBL" id="PVTI01000013">
    <property type="protein sequence ID" value="PRY58105.1"/>
    <property type="molecule type" value="Genomic_DNA"/>
</dbReference>
<name>A0A2T0UJI5_9MICO</name>
<organism evidence="1 2">
    <name type="scientific">Knoellia remsis</name>
    <dbReference type="NCBI Taxonomy" id="407159"/>
    <lineage>
        <taxon>Bacteria</taxon>
        <taxon>Bacillati</taxon>
        <taxon>Actinomycetota</taxon>
        <taxon>Actinomycetes</taxon>
        <taxon>Micrococcales</taxon>
        <taxon>Intrasporangiaceae</taxon>
        <taxon>Knoellia</taxon>
    </lineage>
</organism>
<dbReference type="Proteomes" id="UP000237822">
    <property type="component" value="Unassembled WGS sequence"/>
</dbReference>
<reference evidence="1 2" key="1">
    <citation type="submission" date="2018-03" db="EMBL/GenBank/DDBJ databases">
        <title>Genomic Encyclopedia of Archaeal and Bacterial Type Strains, Phase II (KMG-II): from individual species to whole genera.</title>
        <authorList>
            <person name="Goeker M."/>
        </authorList>
    </citation>
    <scope>NUCLEOTIDE SEQUENCE [LARGE SCALE GENOMIC DNA]</scope>
    <source>
        <strain evidence="1 2">ATCC BAA-1496</strain>
    </source>
</reference>
<accession>A0A2T0UJI5</accession>
<protein>
    <submittedName>
        <fullName evidence="1">Uncharacterized protein</fullName>
    </submittedName>
</protein>
<gene>
    <name evidence="1" type="ORF">BCF74_11328</name>
</gene>
<evidence type="ECO:0000313" key="2">
    <source>
        <dbReference type="Proteomes" id="UP000237822"/>
    </source>
</evidence>
<comment type="caution">
    <text evidence="1">The sequence shown here is derived from an EMBL/GenBank/DDBJ whole genome shotgun (WGS) entry which is preliminary data.</text>
</comment>
<proteinExistence type="predicted"/>
<dbReference type="AlphaFoldDB" id="A0A2T0UJI5"/>
<keyword evidence="2" id="KW-1185">Reference proteome</keyword>
<sequence length="31" mass="3622">MSRSSKDVPNLFAETIFKQLEPALGEGWWRK</sequence>
<evidence type="ECO:0000313" key="1">
    <source>
        <dbReference type="EMBL" id="PRY58105.1"/>
    </source>
</evidence>